<name>A0A4S5BW99_9BURK</name>
<dbReference type="Gene3D" id="3.10.310.50">
    <property type="match status" value="1"/>
</dbReference>
<comment type="caution">
    <text evidence="4">The sequence shown here is derived from an EMBL/GenBank/DDBJ whole genome shotgun (WGS) entry which is preliminary data.</text>
</comment>
<feature type="transmembrane region" description="Helical" evidence="2">
    <location>
        <begin position="254"/>
        <end position="274"/>
    </location>
</feature>
<evidence type="ECO:0000256" key="1">
    <source>
        <dbReference type="SAM" id="MobiDB-lite"/>
    </source>
</evidence>
<feature type="region of interest" description="Disordered" evidence="1">
    <location>
        <begin position="273"/>
        <end position="319"/>
    </location>
</feature>
<accession>A0A4S5BW99</accession>
<feature type="transmembrane region" description="Helical" evidence="2">
    <location>
        <begin position="231"/>
        <end position="248"/>
    </location>
</feature>
<keyword evidence="5" id="KW-1185">Reference proteome</keyword>
<dbReference type="Proteomes" id="UP000306236">
    <property type="component" value="Unassembled WGS sequence"/>
</dbReference>
<dbReference type="PANTHER" id="PTHR30373:SF2">
    <property type="entry name" value="UPF0603 PROTEIN YGCG"/>
    <property type="match status" value="1"/>
</dbReference>
<dbReference type="PANTHER" id="PTHR30373">
    <property type="entry name" value="UPF0603 PROTEIN YGCG"/>
    <property type="match status" value="1"/>
</dbReference>
<feature type="transmembrane region" description="Helical" evidence="2">
    <location>
        <begin position="208"/>
        <end position="224"/>
    </location>
</feature>
<reference evidence="4 5" key="1">
    <citation type="submission" date="2019-04" db="EMBL/GenBank/DDBJ databases">
        <title>Lampropedia sp YIM MLB12 draf genome.</title>
        <authorList>
            <person name="Wang Y.-X."/>
        </authorList>
    </citation>
    <scope>NUCLEOTIDE SEQUENCE [LARGE SCALE GENOMIC DNA]</scope>
    <source>
        <strain evidence="4 5">YIM MLB12</strain>
    </source>
</reference>
<dbReference type="AlphaFoldDB" id="A0A4S5BW99"/>
<proteinExistence type="predicted"/>
<feature type="domain" description="TPM" evidence="3">
    <location>
        <begin position="55"/>
        <end position="177"/>
    </location>
</feature>
<gene>
    <name evidence="4" type="ORF">E8K88_04710</name>
</gene>
<feature type="compositionally biased region" description="Gly residues" evidence="1">
    <location>
        <begin position="273"/>
        <end position="289"/>
    </location>
</feature>
<sequence>MALNLRGQRPALALTGQSWASWRSLCLGLLLVVLGSLGWAQKGLPPVPALTAQLMDQTGTLSPAQRQQITAKLEAIERQYGSQVVVLMVNSTAPEDIAAYANRVASSWKIGRKDAGDGLLFIIAKNDRSLRLEVARGLEGTIPDIVAGRIIQNIVVPQLRSGDFAAAIEAGLTAIEARLAGDESLPAPAPVAPATPDNSGWSSTLDNLFPILFFAVPVVCSLLARAIGRPLTMLLIGSGVGVGTFFTTGSWLQALVFAAVAAFIALCASGGGGISSGGSGRSGRSGGWSSGSSSGRSSGGGFRSGGGGSFGGGGASGKW</sequence>
<dbReference type="InterPro" id="IPR007621">
    <property type="entry name" value="TPM_dom"/>
</dbReference>
<evidence type="ECO:0000259" key="3">
    <source>
        <dbReference type="Pfam" id="PF04536"/>
    </source>
</evidence>
<evidence type="ECO:0000313" key="5">
    <source>
        <dbReference type="Proteomes" id="UP000306236"/>
    </source>
</evidence>
<feature type="compositionally biased region" description="Gly residues" evidence="1">
    <location>
        <begin position="297"/>
        <end position="319"/>
    </location>
</feature>
<protein>
    <submittedName>
        <fullName evidence="4">YgcG family protein</fullName>
    </submittedName>
</protein>
<keyword evidence="2" id="KW-0812">Transmembrane</keyword>
<dbReference type="OrthoDB" id="9810918at2"/>
<keyword evidence="2" id="KW-0472">Membrane</keyword>
<dbReference type="EMBL" id="SSWX01000004">
    <property type="protein sequence ID" value="THJ35295.1"/>
    <property type="molecule type" value="Genomic_DNA"/>
</dbReference>
<dbReference type="Pfam" id="PF04536">
    <property type="entry name" value="TPM_phosphatase"/>
    <property type="match status" value="1"/>
</dbReference>
<keyword evidence="2" id="KW-1133">Transmembrane helix</keyword>
<organism evidence="4 5">
    <name type="scientific">Lampropedia aestuarii</name>
    <dbReference type="NCBI Taxonomy" id="2562762"/>
    <lineage>
        <taxon>Bacteria</taxon>
        <taxon>Pseudomonadati</taxon>
        <taxon>Pseudomonadota</taxon>
        <taxon>Betaproteobacteria</taxon>
        <taxon>Burkholderiales</taxon>
        <taxon>Comamonadaceae</taxon>
        <taxon>Lampropedia</taxon>
    </lineage>
</organism>
<dbReference type="RefSeq" id="WP_136405492.1">
    <property type="nucleotide sequence ID" value="NZ_SSWX01000004.1"/>
</dbReference>
<evidence type="ECO:0000313" key="4">
    <source>
        <dbReference type="EMBL" id="THJ35295.1"/>
    </source>
</evidence>
<evidence type="ECO:0000256" key="2">
    <source>
        <dbReference type="SAM" id="Phobius"/>
    </source>
</evidence>